<proteinExistence type="inferred from homology"/>
<comment type="similarity">
    <text evidence="1">Belongs to the paxM FAD-dependent monooxygenase family.</text>
</comment>
<dbReference type="Proteomes" id="UP000518752">
    <property type="component" value="Unassembled WGS sequence"/>
</dbReference>
<evidence type="ECO:0000256" key="5">
    <source>
        <dbReference type="ARBA" id="ARBA00023033"/>
    </source>
</evidence>
<dbReference type="Gene3D" id="3.50.50.60">
    <property type="entry name" value="FAD/NAD(P)-binding domain"/>
    <property type="match status" value="1"/>
</dbReference>
<dbReference type="FunFam" id="3.50.50.60:FF:000115">
    <property type="entry name" value="Salicylate hydroxylase, putative"/>
    <property type="match status" value="1"/>
</dbReference>
<dbReference type="PRINTS" id="PR00420">
    <property type="entry name" value="RNGMNOXGNASE"/>
</dbReference>
<keyword evidence="3" id="KW-0274">FAD</keyword>
<evidence type="ECO:0000256" key="3">
    <source>
        <dbReference type="ARBA" id="ARBA00022827"/>
    </source>
</evidence>
<evidence type="ECO:0000313" key="8">
    <source>
        <dbReference type="Proteomes" id="UP000518752"/>
    </source>
</evidence>
<dbReference type="EMBL" id="JAACJN010000025">
    <property type="protein sequence ID" value="KAF5388972.1"/>
    <property type="molecule type" value="Genomic_DNA"/>
</dbReference>
<evidence type="ECO:0000256" key="2">
    <source>
        <dbReference type="ARBA" id="ARBA00022630"/>
    </source>
</evidence>
<keyword evidence="8" id="KW-1185">Reference proteome</keyword>
<dbReference type="SUPFAM" id="SSF54373">
    <property type="entry name" value="FAD-linked reductases, C-terminal domain"/>
    <property type="match status" value="1"/>
</dbReference>
<evidence type="ECO:0000313" key="7">
    <source>
        <dbReference type="EMBL" id="KAF5388972.1"/>
    </source>
</evidence>
<keyword evidence="2" id="KW-0285">Flavoprotein</keyword>
<organism evidence="7 8">
    <name type="scientific">Collybiopsis confluens</name>
    <dbReference type="NCBI Taxonomy" id="2823264"/>
    <lineage>
        <taxon>Eukaryota</taxon>
        <taxon>Fungi</taxon>
        <taxon>Dikarya</taxon>
        <taxon>Basidiomycota</taxon>
        <taxon>Agaricomycotina</taxon>
        <taxon>Agaricomycetes</taxon>
        <taxon>Agaricomycetidae</taxon>
        <taxon>Agaricales</taxon>
        <taxon>Marasmiineae</taxon>
        <taxon>Omphalotaceae</taxon>
        <taxon>Collybiopsis</taxon>
    </lineage>
</organism>
<dbReference type="PANTHER" id="PTHR13789">
    <property type="entry name" value="MONOOXYGENASE"/>
    <property type="match status" value="1"/>
</dbReference>
<dbReference type="InterPro" id="IPR002938">
    <property type="entry name" value="FAD-bd"/>
</dbReference>
<dbReference type="GO" id="GO:0004497">
    <property type="term" value="F:monooxygenase activity"/>
    <property type="evidence" value="ECO:0007669"/>
    <property type="project" value="UniProtKB-KW"/>
</dbReference>
<protein>
    <recommendedName>
        <fullName evidence="6">FAD-binding domain-containing protein</fullName>
    </recommendedName>
</protein>
<gene>
    <name evidence="7" type="ORF">D9757_005068</name>
</gene>
<dbReference type="SUPFAM" id="SSF51905">
    <property type="entry name" value="FAD/NAD(P)-binding domain"/>
    <property type="match status" value="1"/>
</dbReference>
<evidence type="ECO:0000256" key="1">
    <source>
        <dbReference type="ARBA" id="ARBA00007992"/>
    </source>
</evidence>
<dbReference type="InterPro" id="IPR036188">
    <property type="entry name" value="FAD/NAD-bd_sf"/>
</dbReference>
<dbReference type="GO" id="GO:0071949">
    <property type="term" value="F:FAD binding"/>
    <property type="evidence" value="ECO:0007669"/>
    <property type="project" value="InterPro"/>
</dbReference>
<dbReference type="InterPro" id="IPR050493">
    <property type="entry name" value="FAD-dep_Monooxygenase_BioMet"/>
</dbReference>
<evidence type="ECO:0000256" key="4">
    <source>
        <dbReference type="ARBA" id="ARBA00023002"/>
    </source>
</evidence>
<feature type="domain" description="FAD-binding" evidence="6">
    <location>
        <begin position="11"/>
        <end position="377"/>
    </location>
</feature>
<dbReference type="PANTHER" id="PTHR13789:SF147">
    <property type="entry name" value="PUTATIVE (AFU_ORTHOLOGUE AFUA_2G01950)-RELATED"/>
    <property type="match status" value="1"/>
</dbReference>
<keyword evidence="4" id="KW-0560">Oxidoreductase</keyword>
<sequence>MSESLQQGGLHVAIFGAGMGGLASALALAKHGILHIDVYETASNLGFVGAGIQLAPNMARILDRLGCWEPIAREATDIKEASIRQHSDNKELGHVDFAYVQKVYGVFHMVGHRSSLAGEMYEACNKEKAIKFHFRSSCSGIKSWTPKPTFTINPREGEPYDVTADVVLAADGIKSIVRSQLLKELGVVAEVVDSGQSAYRILLTREQLASDPEMLQLLDADQVTRWIGEQRHIIAYPISNKGIYNLSTAQPDIHFAEGPSETYTTRGSKTQMLDRFKDFCPLVQRMLNLVPEGEVCEWKLRVHSPLPTWIRGCVALVGDACHPTLPHLAQGAAQAVEDAGVLGVVLSKLPNTDPETIQKALKIYEDVRKERAETLVELAAASCRTLHLGEGAAKEERDKQFAALKDKGGPNPDKSLDAEVQKMIMGVDVMELAQIEFSKSFGIYFRENGNSDGVNH</sequence>
<comment type="caution">
    <text evidence="7">The sequence shown here is derived from an EMBL/GenBank/DDBJ whole genome shotgun (WGS) entry which is preliminary data.</text>
</comment>
<keyword evidence="5" id="KW-0503">Monooxygenase</keyword>
<name>A0A8H5MCI9_9AGAR</name>
<reference evidence="7 8" key="1">
    <citation type="journal article" date="2020" name="ISME J.">
        <title>Uncovering the hidden diversity of litter-decomposition mechanisms in mushroom-forming fungi.</title>
        <authorList>
            <person name="Floudas D."/>
            <person name="Bentzer J."/>
            <person name="Ahren D."/>
            <person name="Johansson T."/>
            <person name="Persson P."/>
            <person name="Tunlid A."/>
        </authorList>
    </citation>
    <scope>NUCLEOTIDE SEQUENCE [LARGE SCALE GENOMIC DNA]</scope>
    <source>
        <strain evidence="7 8">CBS 406.79</strain>
    </source>
</reference>
<dbReference type="AlphaFoldDB" id="A0A8H5MCI9"/>
<accession>A0A8H5MCI9</accession>
<dbReference type="Pfam" id="PF01494">
    <property type="entry name" value="FAD_binding_3"/>
    <property type="match status" value="1"/>
</dbReference>
<evidence type="ECO:0000259" key="6">
    <source>
        <dbReference type="Pfam" id="PF01494"/>
    </source>
</evidence>
<dbReference type="OrthoDB" id="1878542at2759"/>